<sequence>MKIRQMTTCHICRARKLACDGKVPACTQCALSGRTCPGYQHDLIFRPPVVAGLQQTTARVVKRRRNSSFTGFEAQRHPSRGSTNLAKRSAETADAEQQPYRKLITVFSPPSWPLLDIISLVIQNFSPLGVYERMGLVSADSGVSSQRICGAWVEALPELSRDERAERFLSPSIKTLAVSMLSRGHDGRAPISDALATRALAVSSLRYGLQGRVGSSSNIFAAAVMCLFLSELILPTSKASATIHAQGIRALLQLQSPESYSSGVGHQLFVGVRPVLFIQSLLSRQNTFLAEEGWLMAPFSISGATPLQDLFSEVVTLPSTLGMIEELKEMPKAQADTLALTAFEKLSQSLNGLVRMSEAIKDGDQDLYQFILCPIEEDTDIHFPSLTVANLFTHIWAFHIVCARHITQLTCFFPSIRGQLDPRLERLISTEIVIHLSSLILRSMKFLTLEKFKLFGAASTTLPLHVAHEVLVDEGRDNEELSSLYQRVLRMYCLKGYQYMVEQVP</sequence>
<dbReference type="Pfam" id="PF00172">
    <property type="entry name" value="Zn_clus"/>
    <property type="match status" value="1"/>
</dbReference>
<evidence type="ECO:0000313" key="4">
    <source>
        <dbReference type="EMBL" id="KAK3321722.1"/>
    </source>
</evidence>
<feature type="domain" description="Zn(2)-C6 fungal-type" evidence="3">
    <location>
        <begin position="8"/>
        <end position="36"/>
    </location>
</feature>
<dbReference type="Gene3D" id="4.10.240.10">
    <property type="entry name" value="Zn(2)-C6 fungal-type DNA-binding domain"/>
    <property type="match status" value="1"/>
</dbReference>
<dbReference type="InterPro" id="IPR053178">
    <property type="entry name" value="Osmoadaptation_assoc"/>
</dbReference>
<accession>A0AAE0M727</accession>
<keyword evidence="1" id="KW-0539">Nucleus</keyword>
<dbReference type="CDD" id="cd00067">
    <property type="entry name" value="GAL4"/>
    <property type="match status" value="1"/>
</dbReference>
<dbReference type="AlphaFoldDB" id="A0AAE0M727"/>
<dbReference type="InterPro" id="IPR001138">
    <property type="entry name" value="Zn2Cys6_DnaBD"/>
</dbReference>
<evidence type="ECO:0000259" key="3">
    <source>
        <dbReference type="PROSITE" id="PS50048"/>
    </source>
</evidence>
<dbReference type="PANTHER" id="PTHR38111">
    <property type="entry name" value="ZN(2)-C6 FUNGAL-TYPE DOMAIN-CONTAINING PROTEIN-RELATED"/>
    <property type="match status" value="1"/>
</dbReference>
<evidence type="ECO:0000256" key="2">
    <source>
        <dbReference type="SAM" id="MobiDB-lite"/>
    </source>
</evidence>
<protein>
    <recommendedName>
        <fullName evidence="3">Zn(2)-C6 fungal-type domain-containing protein</fullName>
    </recommendedName>
</protein>
<dbReference type="GO" id="GO:0008270">
    <property type="term" value="F:zinc ion binding"/>
    <property type="evidence" value="ECO:0007669"/>
    <property type="project" value="InterPro"/>
</dbReference>
<dbReference type="InterPro" id="IPR036864">
    <property type="entry name" value="Zn2-C6_fun-type_DNA-bd_sf"/>
</dbReference>
<dbReference type="SUPFAM" id="SSF57701">
    <property type="entry name" value="Zn2/Cys6 DNA-binding domain"/>
    <property type="match status" value="1"/>
</dbReference>
<keyword evidence="5" id="KW-1185">Reference proteome</keyword>
<evidence type="ECO:0000313" key="5">
    <source>
        <dbReference type="Proteomes" id="UP001283341"/>
    </source>
</evidence>
<dbReference type="PANTHER" id="PTHR38111:SF9">
    <property type="entry name" value="ZN(2)-C6 FUNGAL-TYPE DOMAIN-CONTAINING PROTEIN"/>
    <property type="match status" value="1"/>
</dbReference>
<comment type="caution">
    <text evidence="4">The sequence shown here is derived from an EMBL/GenBank/DDBJ whole genome shotgun (WGS) entry which is preliminary data.</text>
</comment>
<dbReference type="PROSITE" id="PS50048">
    <property type="entry name" value="ZN2_CY6_FUNGAL_2"/>
    <property type="match status" value="1"/>
</dbReference>
<dbReference type="Proteomes" id="UP001283341">
    <property type="component" value="Unassembled WGS sequence"/>
</dbReference>
<feature type="region of interest" description="Disordered" evidence="2">
    <location>
        <begin position="69"/>
        <end position="93"/>
    </location>
</feature>
<evidence type="ECO:0000256" key="1">
    <source>
        <dbReference type="ARBA" id="ARBA00023242"/>
    </source>
</evidence>
<reference evidence="4" key="1">
    <citation type="journal article" date="2023" name="Mol. Phylogenet. Evol.">
        <title>Genome-scale phylogeny and comparative genomics of the fungal order Sordariales.</title>
        <authorList>
            <person name="Hensen N."/>
            <person name="Bonometti L."/>
            <person name="Westerberg I."/>
            <person name="Brannstrom I.O."/>
            <person name="Guillou S."/>
            <person name="Cros-Aarteil S."/>
            <person name="Calhoun S."/>
            <person name="Haridas S."/>
            <person name="Kuo A."/>
            <person name="Mondo S."/>
            <person name="Pangilinan J."/>
            <person name="Riley R."/>
            <person name="LaButti K."/>
            <person name="Andreopoulos B."/>
            <person name="Lipzen A."/>
            <person name="Chen C."/>
            <person name="Yan M."/>
            <person name="Daum C."/>
            <person name="Ng V."/>
            <person name="Clum A."/>
            <person name="Steindorff A."/>
            <person name="Ohm R.A."/>
            <person name="Martin F."/>
            <person name="Silar P."/>
            <person name="Natvig D.O."/>
            <person name="Lalanne C."/>
            <person name="Gautier V."/>
            <person name="Ament-Velasquez S.L."/>
            <person name="Kruys A."/>
            <person name="Hutchinson M.I."/>
            <person name="Powell A.J."/>
            <person name="Barry K."/>
            <person name="Miller A.N."/>
            <person name="Grigoriev I.V."/>
            <person name="Debuchy R."/>
            <person name="Gladieux P."/>
            <person name="Hiltunen Thoren M."/>
            <person name="Johannesson H."/>
        </authorList>
    </citation>
    <scope>NUCLEOTIDE SEQUENCE</scope>
    <source>
        <strain evidence="4">CBS 118394</strain>
    </source>
</reference>
<dbReference type="EMBL" id="JAUEDM010000003">
    <property type="protein sequence ID" value="KAK3321722.1"/>
    <property type="molecule type" value="Genomic_DNA"/>
</dbReference>
<dbReference type="GO" id="GO:0000981">
    <property type="term" value="F:DNA-binding transcription factor activity, RNA polymerase II-specific"/>
    <property type="evidence" value="ECO:0007669"/>
    <property type="project" value="InterPro"/>
</dbReference>
<proteinExistence type="predicted"/>
<name>A0AAE0M727_9PEZI</name>
<reference evidence="4" key="2">
    <citation type="submission" date="2023-06" db="EMBL/GenBank/DDBJ databases">
        <authorList>
            <consortium name="Lawrence Berkeley National Laboratory"/>
            <person name="Haridas S."/>
            <person name="Hensen N."/>
            <person name="Bonometti L."/>
            <person name="Westerberg I."/>
            <person name="Brannstrom I.O."/>
            <person name="Guillou S."/>
            <person name="Cros-Aarteil S."/>
            <person name="Calhoun S."/>
            <person name="Kuo A."/>
            <person name="Mondo S."/>
            <person name="Pangilinan J."/>
            <person name="Riley R."/>
            <person name="Labutti K."/>
            <person name="Andreopoulos B."/>
            <person name="Lipzen A."/>
            <person name="Chen C."/>
            <person name="Yanf M."/>
            <person name="Daum C."/>
            <person name="Ng V."/>
            <person name="Clum A."/>
            <person name="Steindorff A."/>
            <person name="Ohm R."/>
            <person name="Martin F."/>
            <person name="Silar P."/>
            <person name="Natvig D."/>
            <person name="Lalanne C."/>
            <person name="Gautier V."/>
            <person name="Ament-Velasquez S.L."/>
            <person name="Kruys A."/>
            <person name="Hutchinson M.I."/>
            <person name="Powell A.J."/>
            <person name="Barry K."/>
            <person name="Miller A.N."/>
            <person name="Grigoriev I.V."/>
            <person name="Debuchy R."/>
            <person name="Gladieux P."/>
            <person name="Thoren M.H."/>
            <person name="Johannesson H."/>
        </authorList>
    </citation>
    <scope>NUCLEOTIDE SEQUENCE</scope>
    <source>
        <strain evidence="4">CBS 118394</strain>
    </source>
</reference>
<dbReference type="SMART" id="SM00066">
    <property type="entry name" value="GAL4"/>
    <property type="match status" value="1"/>
</dbReference>
<dbReference type="PROSITE" id="PS00463">
    <property type="entry name" value="ZN2_CY6_FUNGAL_1"/>
    <property type="match status" value="1"/>
</dbReference>
<gene>
    <name evidence="4" type="ORF">B0H66DRAFT_552522</name>
</gene>
<organism evidence="4 5">
    <name type="scientific">Apodospora peruviana</name>
    <dbReference type="NCBI Taxonomy" id="516989"/>
    <lineage>
        <taxon>Eukaryota</taxon>
        <taxon>Fungi</taxon>
        <taxon>Dikarya</taxon>
        <taxon>Ascomycota</taxon>
        <taxon>Pezizomycotina</taxon>
        <taxon>Sordariomycetes</taxon>
        <taxon>Sordariomycetidae</taxon>
        <taxon>Sordariales</taxon>
        <taxon>Lasiosphaeriaceae</taxon>
        <taxon>Apodospora</taxon>
    </lineage>
</organism>